<dbReference type="PANTHER" id="PTHR34814:SF1">
    <property type="entry name" value="NITROSOGUANIDINE RESISTANCE PROTEIN SNG1"/>
    <property type="match status" value="1"/>
</dbReference>
<dbReference type="Proteomes" id="UP000449547">
    <property type="component" value="Unassembled WGS sequence"/>
</dbReference>
<evidence type="ECO:0000313" key="4">
    <source>
        <dbReference type="Proteomes" id="UP000449547"/>
    </source>
</evidence>
<feature type="transmembrane region" description="Helical" evidence="1">
    <location>
        <begin position="136"/>
        <end position="159"/>
    </location>
</feature>
<feature type="transmembrane region" description="Helical" evidence="1">
    <location>
        <begin position="21"/>
        <end position="40"/>
    </location>
</feature>
<evidence type="ECO:0000259" key="2">
    <source>
        <dbReference type="Pfam" id="PF12051"/>
    </source>
</evidence>
<dbReference type="VEuPathDB" id="FungiDB:DIURU_004489"/>
<keyword evidence="1" id="KW-0472">Membrane</keyword>
<sequence length="182" mass="21451">MVGAKRVRRGHYMAYRFISSFITYFWFSLIYSLMSLAFQIEMTRAYGHAGFMVYWMTNWMTMTAVGTVIEIAALMLTLYFPTLLGFWLIFWVISNVSPTYTPMTLTANLYRYRYSFPSYNAYECTKMILFNTHKGHIGWCYGIIAAWIIVMNIILYFCIDLFIKKMSRKAQQAAMRTDEKKG</sequence>
<dbReference type="RefSeq" id="XP_034010710.1">
    <property type="nucleotide sequence ID" value="XM_034157367.1"/>
</dbReference>
<dbReference type="InterPro" id="IPR022703">
    <property type="entry name" value="DUF3533"/>
</dbReference>
<dbReference type="AlphaFoldDB" id="A0A642UH90"/>
<evidence type="ECO:0000256" key="1">
    <source>
        <dbReference type="SAM" id="Phobius"/>
    </source>
</evidence>
<dbReference type="OrthoDB" id="2140105at2759"/>
<dbReference type="Pfam" id="PF12051">
    <property type="entry name" value="DUF3533"/>
    <property type="match status" value="1"/>
</dbReference>
<proteinExistence type="predicted"/>
<dbReference type="OMA" id="MAYRFIS"/>
<reference evidence="3 4" key="1">
    <citation type="submission" date="2019-07" db="EMBL/GenBank/DDBJ databases">
        <title>Genome assembly of two rare yeast pathogens: Diutina rugosa and Trichomonascus ciferrii.</title>
        <authorList>
            <person name="Mixao V."/>
            <person name="Saus E."/>
            <person name="Hansen A."/>
            <person name="Lass-Flor C."/>
            <person name="Gabaldon T."/>
        </authorList>
    </citation>
    <scope>NUCLEOTIDE SEQUENCE [LARGE SCALE GENOMIC DNA]</scope>
    <source>
        <strain evidence="3 4">CBS 613</strain>
    </source>
</reference>
<evidence type="ECO:0000313" key="3">
    <source>
        <dbReference type="EMBL" id="KAA8898977.1"/>
    </source>
</evidence>
<name>A0A642UH90_DIURU</name>
<accession>A0A642UH90</accession>
<comment type="caution">
    <text evidence="3">The sequence shown here is derived from an EMBL/GenBank/DDBJ whole genome shotgun (WGS) entry which is preliminary data.</text>
</comment>
<feature type="transmembrane region" description="Helical" evidence="1">
    <location>
        <begin position="52"/>
        <end position="69"/>
    </location>
</feature>
<feature type="domain" description="DUF3533" evidence="2">
    <location>
        <begin position="4"/>
        <end position="152"/>
    </location>
</feature>
<dbReference type="EMBL" id="SWFT01000131">
    <property type="protein sequence ID" value="KAA8898977.1"/>
    <property type="molecule type" value="Genomic_DNA"/>
</dbReference>
<organism evidence="3 4">
    <name type="scientific">Diutina rugosa</name>
    <name type="common">Yeast</name>
    <name type="synonym">Candida rugosa</name>
    <dbReference type="NCBI Taxonomy" id="5481"/>
    <lineage>
        <taxon>Eukaryota</taxon>
        <taxon>Fungi</taxon>
        <taxon>Dikarya</taxon>
        <taxon>Ascomycota</taxon>
        <taxon>Saccharomycotina</taxon>
        <taxon>Pichiomycetes</taxon>
        <taxon>Debaryomycetaceae</taxon>
        <taxon>Diutina</taxon>
    </lineage>
</organism>
<keyword evidence="1" id="KW-1133">Transmembrane helix</keyword>
<dbReference type="GeneID" id="54783140"/>
<keyword evidence="4" id="KW-1185">Reference proteome</keyword>
<dbReference type="InterPro" id="IPR053001">
    <property type="entry name" value="MNNG_permease-like"/>
</dbReference>
<keyword evidence="1" id="KW-0812">Transmembrane</keyword>
<protein>
    <recommendedName>
        <fullName evidence="2">DUF3533 domain-containing protein</fullName>
    </recommendedName>
</protein>
<gene>
    <name evidence="3" type="ORF">DIURU_004489</name>
</gene>
<dbReference type="PANTHER" id="PTHR34814">
    <property type="entry name" value="NITROSOGUANIDINE RESISTANCE PROTEIN SNG1"/>
    <property type="match status" value="1"/>
</dbReference>
<dbReference type="GO" id="GO:0016020">
    <property type="term" value="C:membrane"/>
    <property type="evidence" value="ECO:0007669"/>
    <property type="project" value="TreeGrafter"/>
</dbReference>